<dbReference type="PANTHER" id="PTHR35678:SF1">
    <property type="entry name" value="PROTEIN STPG4"/>
    <property type="match status" value="1"/>
</dbReference>
<keyword evidence="5" id="KW-0812">Transmembrane</keyword>
<accession>A0A8C5MP86</accession>
<dbReference type="GO" id="GO:0005737">
    <property type="term" value="C:cytoplasm"/>
    <property type="evidence" value="ECO:0007669"/>
    <property type="project" value="UniProtKB-SubCell"/>
</dbReference>
<reference evidence="6" key="1">
    <citation type="submission" date="2025-08" db="UniProtKB">
        <authorList>
            <consortium name="Ensembl"/>
        </authorList>
    </citation>
    <scope>IDENTIFICATION</scope>
</reference>
<dbReference type="GO" id="GO:0042393">
    <property type="term" value="F:histone binding"/>
    <property type="evidence" value="ECO:0007669"/>
    <property type="project" value="TreeGrafter"/>
</dbReference>
<evidence type="ECO:0000256" key="5">
    <source>
        <dbReference type="SAM" id="Phobius"/>
    </source>
</evidence>
<reference evidence="6" key="2">
    <citation type="submission" date="2025-09" db="UniProtKB">
        <authorList>
            <consortium name="Ensembl"/>
        </authorList>
    </citation>
    <scope>IDENTIFICATION</scope>
</reference>
<name>A0A8C5MP86_9ANUR</name>
<dbReference type="GO" id="GO:0044727">
    <property type="term" value="P:epigenetic programing of male pronucleus"/>
    <property type="evidence" value="ECO:0007669"/>
    <property type="project" value="TreeGrafter"/>
</dbReference>
<organism evidence="6 7">
    <name type="scientific">Leptobrachium leishanense</name>
    <name type="common">Leishan spiny toad</name>
    <dbReference type="NCBI Taxonomy" id="445787"/>
    <lineage>
        <taxon>Eukaryota</taxon>
        <taxon>Metazoa</taxon>
        <taxon>Chordata</taxon>
        <taxon>Craniata</taxon>
        <taxon>Vertebrata</taxon>
        <taxon>Euteleostomi</taxon>
        <taxon>Amphibia</taxon>
        <taxon>Batrachia</taxon>
        <taxon>Anura</taxon>
        <taxon>Pelobatoidea</taxon>
        <taxon>Megophryidae</taxon>
        <taxon>Leptobrachium</taxon>
    </lineage>
</organism>
<keyword evidence="3" id="KW-0963">Cytoplasm</keyword>
<dbReference type="PANTHER" id="PTHR35678">
    <property type="entry name" value="PROTEIN STPG4"/>
    <property type="match status" value="1"/>
</dbReference>
<comment type="subcellular location">
    <subcellularLocation>
        <location evidence="2">Cytoplasm</location>
    </subcellularLocation>
    <subcellularLocation>
        <location evidence="1">Nucleus</location>
    </subcellularLocation>
</comment>
<dbReference type="GO" id="GO:0001939">
    <property type="term" value="C:female pronucleus"/>
    <property type="evidence" value="ECO:0007669"/>
    <property type="project" value="TreeGrafter"/>
</dbReference>
<keyword evidence="7" id="KW-1185">Reference proteome</keyword>
<dbReference type="AlphaFoldDB" id="A0A8C5MP86"/>
<dbReference type="GeneTree" id="ENSGT00390000011598"/>
<dbReference type="Ensembl" id="ENSLLET00000017279.1">
    <property type="protein sequence ID" value="ENSLLEP00000016642.1"/>
    <property type="gene ID" value="ENSLLEG00000010497.1"/>
</dbReference>
<dbReference type="Pfam" id="PF07004">
    <property type="entry name" value="SHIPPO-rpt"/>
    <property type="match status" value="2"/>
</dbReference>
<evidence type="ECO:0000256" key="3">
    <source>
        <dbReference type="ARBA" id="ARBA00022490"/>
    </source>
</evidence>
<feature type="transmembrane region" description="Helical" evidence="5">
    <location>
        <begin position="342"/>
        <end position="362"/>
    </location>
</feature>
<protein>
    <submittedName>
        <fullName evidence="6">Sperm tail PG-rich repeat containing 1</fullName>
    </submittedName>
</protein>
<dbReference type="OrthoDB" id="186871at2759"/>
<keyword evidence="5" id="KW-1133">Transmembrane helix</keyword>
<dbReference type="GO" id="GO:0003682">
    <property type="term" value="F:chromatin binding"/>
    <property type="evidence" value="ECO:0007669"/>
    <property type="project" value="TreeGrafter"/>
</dbReference>
<evidence type="ECO:0000256" key="1">
    <source>
        <dbReference type="ARBA" id="ARBA00004123"/>
    </source>
</evidence>
<proteinExistence type="predicted"/>
<evidence type="ECO:0000256" key="2">
    <source>
        <dbReference type="ARBA" id="ARBA00004496"/>
    </source>
</evidence>
<evidence type="ECO:0000313" key="6">
    <source>
        <dbReference type="Ensembl" id="ENSLLEP00000016642.1"/>
    </source>
</evidence>
<keyword evidence="5" id="KW-0472">Membrane</keyword>
<feature type="transmembrane region" description="Helical" evidence="5">
    <location>
        <begin position="28"/>
        <end position="48"/>
    </location>
</feature>
<dbReference type="GO" id="GO:0042585">
    <property type="term" value="C:germinal vesicle"/>
    <property type="evidence" value="ECO:0007669"/>
    <property type="project" value="TreeGrafter"/>
</dbReference>
<dbReference type="GO" id="GO:0001940">
    <property type="term" value="C:male pronucleus"/>
    <property type="evidence" value="ECO:0007669"/>
    <property type="project" value="TreeGrafter"/>
</dbReference>
<dbReference type="Proteomes" id="UP000694569">
    <property type="component" value="Unplaced"/>
</dbReference>
<keyword evidence="4" id="KW-0539">Nucleus</keyword>
<evidence type="ECO:0000313" key="7">
    <source>
        <dbReference type="Proteomes" id="UP000694569"/>
    </source>
</evidence>
<gene>
    <name evidence="6" type="primary">STPG1</name>
</gene>
<dbReference type="InterPro" id="IPR010736">
    <property type="entry name" value="SHIPPO-rpt"/>
</dbReference>
<sequence length="378" mass="41872">MEWPKPHEKVSEEQRTGLGEINRTAKKIWISPIFLIIGFTVPTTSASIPTKYQIMFIPKSESKGFNSRVPRFSFDFDQNENPGPGSYNYDHESTDIDNVSFSKKGTGGFPSKASRTTFLKATRTPAPNTYKIQSALFSKKDFNKSNSSMFQQPIAIKVEDKKNKTPAPNRYNASVTLSHPNNNVSAHAAFVSKTKRELGNLNHLKGPSPCHYRVNDSLTKEAPTILVSCFKSKTSRDMLNITTNNLGPASYDPYGAPDVINKNNFLRKHYLCISAPAIPVPKSPPIPGPGQYEIVDYAGPPKHHFSNAVFLSNTSRWTGDISGEGLPGPGFSPLSHRFNSSLILILIAKLLIILIQLSIYHYSTTQLFTYSPNQSTAT</sequence>
<evidence type="ECO:0000256" key="4">
    <source>
        <dbReference type="ARBA" id="ARBA00023242"/>
    </source>
</evidence>